<dbReference type="GO" id="GO:0016020">
    <property type="term" value="C:membrane"/>
    <property type="evidence" value="ECO:0007669"/>
    <property type="project" value="UniProtKB-SubCell"/>
</dbReference>
<comment type="subcellular location">
    <subcellularLocation>
        <location evidence="1">Membrane</location>
    </subcellularLocation>
</comment>
<dbReference type="Pfam" id="PF13855">
    <property type="entry name" value="LRR_8"/>
    <property type="match status" value="1"/>
</dbReference>
<evidence type="ECO:0000259" key="11">
    <source>
        <dbReference type="PROSITE" id="PS50011"/>
    </source>
</evidence>
<name>A0AAN7FA25_QUERU</name>
<feature type="compositionally biased region" description="Pro residues" evidence="9">
    <location>
        <begin position="162"/>
        <end position="174"/>
    </location>
</feature>
<keyword evidence="7 10" id="KW-0472">Membrane</keyword>
<dbReference type="GO" id="GO:0005524">
    <property type="term" value="F:ATP binding"/>
    <property type="evidence" value="ECO:0007669"/>
    <property type="project" value="InterPro"/>
</dbReference>
<dbReference type="PROSITE" id="PS50011">
    <property type="entry name" value="PROTEIN_KINASE_DOM"/>
    <property type="match status" value="1"/>
</dbReference>
<evidence type="ECO:0000256" key="6">
    <source>
        <dbReference type="ARBA" id="ARBA00022989"/>
    </source>
</evidence>
<sequence length="624" mass="67554">MGYLLSDLTSLRTLDLSDNGIHDTIPYQLPPNLTSLNLAGNNLSGNLPYSLKIMPTLHYLNVSRNSLSQSIGDIFANLSGLSTLDLSSNKFSGDLPVSLGLASNLSSLYLQNNQLTGSINVLTGLPLTNLNVANNQFNGWIPQNITSIPNFIYDGNSFENGPAPPPPPYTPPPRGKSATNRTHSGSHAPSAQNSNGGSANADKGLSVGAIVGIILGSVFVALVVLLLVFCIRKNKKDTGARTPKGSLSVGTSNVNTVMQEQRVRSMAAVTDLKPPPAEKSTVDRMQVKNGSVKRIRSPITATSYTVASLQTATNSFSQEFLIGEGSLGRVYKAEFTNGKIMAIKKIDNAALSLQEEDNFLEAISNMSHLRHPNVVALAGYCAEHGQRLLVYEYVGNGSLHDILHFAEDSSKTLTWNARVRIALGTARALEYLHEVCLPSVVHRNFKSANILLDEELNPHLSDCGLAALTPNTERQVSTQMVGSFGYSAPEFALSGIYTVKSDVYSFGVVMLELLTGRKPLDSSRVRSEQSLVRWATPQLHDIDALAKMVDPALNGMYPAKSLSRFADIIAICVQPEPEFRPPMSEVVQALVRLVQRASVVKRRSSDESGFAYRTPDHEAIDMSF</sequence>
<dbReference type="PROSITE" id="PS51450">
    <property type="entry name" value="LRR"/>
    <property type="match status" value="2"/>
</dbReference>
<evidence type="ECO:0000256" key="8">
    <source>
        <dbReference type="ARBA" id="ARBA00023170"/>
    </source>
</evidence>
<dbReference type="PANTHER" id="PTHR48007:SF34">
    <property type="entry name" value="PROTEIN STRUBBELIG-RECEPTOR FAMILY 8 ISOFORM X1"/>
    <property type="match status" value="1"/>
</dbReference>
<keyword evidence="4" id="KW-0732">Signal</keyword>
<evidence type="ECO:0000256" key="7">
    <source>
        <dbReference type="ARBA" id="ARBA00023136"/>
    </source>
</evidence>
<feature type="transmembrane region" description="Helical" evidence="10">
    <location>
        <begin position="207"/>
        <end position="231"/>
    </location>
</feature>
<dbReference type="CDD" id="cd14066">
    <property type="entry name" value="STKc_IRAK"/>
    <property type="match status" value="1"/>
</dbReference>
<dbReference type="InterPro" id="IPR032675">
    <property type="entry name" value="LRR_dom_sf"/>
</dbReference>
<dbReference type="FunFam" id="3.30.200.20:FF:000125">
    <property type="entry name" value="Protein STRUBBELIG-RECEPTOR FAMILY 8"/>
    <property type="match status" value="1"/>
</dbReference>
<dbReference type="InterPro" id="IPR046959">
    <property type="entry name" value="PRK1-6/SRF4-like"/>
</dbReference>
<evidence type="ECO:0000256" key="4">
    <source>
        <dbReference type="ARBA" id="ARBA00022729"/>
    </source>
</evidence>
<dbReference type="InterPro" id="IPR011009">
    <property type="entry name" value="Kinase-like_dom_sf"/>
</dbReference>
<dbReference type="Proteomes" id="UP001324115">
    <property type="component" value="Unassembled WGS sequence"/>
</dbReference>
<evidence type="ECO:0000256" key="10">
    <source>
        <dbReference type="SAM" id="Phobius"/>
    </source>
</evidence>
<evidence type="ECO:0000256" key="5">
    <source>
        <dbReference type="ARBA" id="ARBA00022737"/>
    </source>
</evidence>
<keyword evidence="8" id="KW-0675">Receptor</keyword>
<evidence type="ECO:0000313" key="13">
    <source>
        <dbReference type="Proteomes" id="UP001324115"/>
    </source>
</evidence>
<dbReference type="Gene3D" id="1.10.510.10">
    <property type="entry name" value="Transferase(Phosphotransferase) domain 1"/>
    <property type="match status" value="1"/>
</dbReference>
<dbReference type="SUPFAM" id="SSF52058">
    <property type="entry name" value="L domain-like"/>
    <property type="match status" value="1"/>
</dbReference>
<keyword evidence="6 10" id="KW-1133">Transmembrane helix</keyword>
<dbReference type="Pfam" id="PF13516">
    <property type="entry name" value="LRR_6"/>
    <property type="match status" value="1"/>
</dbReference>
<keyword evidence="3 10" id="KW-0812">Transmembrane</keyword>
<comment type="caution">
    <text evidence="12">The sequence shown here is derived from an EMBL/GenBank/DDBJ whole genome shotgun (WGS) entry which is preliminary data.</text>
</comment>
<dbReference type="SUPFAM" id="SSF56112">
    <property type="entry name" value="Protein kinase-like (PK-like)"/>
    <property type="match status" value="1"/>
</dbReference>
<evidence type="ECO:0000256" key="9">
    <source>
        <dbReference type="SAM" id="MobiDB-lite"/>
    </source>
</evidence>
<dbReference type="PANTHER" id="PTHR48007">
    <property type="entry name" value="LEUCINE-RICH REPEAT RECEPTOR-LIKE PROTEIN KINASE PXC1"/>
    <property type="match status" value="1"/>
</dbReference>
<dbReference type="AlphaFoldDB" id="A0AAN7FA25"/>
<feature type="compositionally biased region" description="Polar residues" evidence="9">
    <location>
        <begin position="177"/>
        <end position="198"/>
    </location>
</feature>
<accession>A0AAN7FA25</accession>
<evidence type="ECO:0000256" key="3">
    <source>
        <dbReference type="ARBA" id="ARBA00022692"/>
    </source>
</evidence>
<dbReference type="Gene3D" id="3.80.10.10">
    <property type="entry name" value="Ribonuclease Inhibitor"/>
    <property type="match status" value="1"/>
</dbReference>
<keyword evidence="5" id="KW-0677">Repeat</keyword>
<keyword evidence="13" id="KW-1185">Reference proteome</keyword>
<organism evidence="12 13">
    <name type="scientific">Quercus rubra</name>
    <name type="common">Northern red oak</name>
    <name type="synonym">Quercus borealis</name>
    <dbReference type="NCBI Taxonomy" id="3512"/>
    <lineage>
        <taxon>Eukaryota</taxon>
        <taxon>Viridiplantae</taxon>
        <taxon>Streptophyta</taxon>
        <taxon>Embryophyta</taxon>
        <taxon>Tracheophyta</taxon>
        <taxon>Spermatophyta</taxon>
        <taxon>Magnoliopsida</taxon>
        <taxon>eudicotyledons</taxon>
        <taxon>Gunneridae</taxon>
        <taxon>Pentapetalae</taxon>
        <taxon>rosids</taxon>
        <taxon>fabids</taxon>
        <taxon>Fagales</taxon>
        <taxon>Fagaceae</taxon>
        <taxon>Quercus</taxon>
    </lineage>
</organism>
<proteinExistence type="predicted"/>
<dbReference type="EMBL" id="JAXUIC010000005">
    <property type="protein sequence ID" value="KAK4588454.1"/>
    <property type="molecule type" value="Genomic_DNA"/>
</dbReference>
<evidence type="ECO:0000256" key="2">
    <source>
        <dbReference type="ARBA" id="ARBA00022614"/>
    </source>
</evidence>
<evidence type="ECO:0000313" key="12">
    <source>
        <dbReference type="EMBL" id="KAK4588454.1"/>
    </source>
</evidence>
<protein>
    <recommendedName>
        <fullName evidence="11">Protein kinase domain-containing protein</fullName>
    </recommendedName>
</protein>
<dbReference type="Pfam" id="PF00069">
    <property type="entry name" value="Pkinase"/>
    <property type="match status" value="1"/>
</dbReference>
<reference evidence="12 13" key="1">
    <citation type="journal article" date="2023" name="G3 (Bethesda)">
        <title>A haplotype-resolved chromosome-scale genome for Quercus rubra L. provides insights into the genetics of adaptive traits for red oak species.</title>
        <authorList>
            <person name="Kapoor B."/>
            <person name="Jenkins J."/>
            <person name="Schmutz J."/>
            <person name="Zhebentyayeva T."/>
            <person name="Kuelheim C."/>
            <person name="Coggeshall M."/>
            <person name="Heim C."/>
            <person name="Lasky J.R."/>
            <person name="Leites L."/>
            <person name="Islam-Faridi N."/>
            <person name="Romero-Severson J."/>
            <person name="DeLeo V.L."/>
            <person name="Lucas S.M."/>
            <person name="Lazic D."/>
            <person name="Gailing O."/>
            <person name="Carlson J."/>
            <person name="Staton M."/>
        </authorList>
    </citation>
    <scope>NUCLEOTIDE SEQUENCE [LARGE SCALE GENOMIC DNA]</scope>
    <source>
        <strain evidence="12">Pseudo-F2</strain>
    </source>
</reference>
<gene>
    <name evidence="12" type="ORF">RGQ29_019448</name>
</gene>
<dbReference type="InterPro" id="IPR000719">
    <property type="entry name" value="Prot_kinase_dom"/>
</dbReference>
<dbReference type="FunFam" id="1.10.510.10:FF:000095">
    <property type="entry name" value="protein STRUBBELIG-RECEPTOR FAMILY 8"/>
    <property type="match status" value="1"/>
</dbReference>
<keyword evidence="2" id="KW-0433">Leucine-rich repeat</keyword>
<dbReference type="InterPro" id="IPR001611">
    <property type="entry name" value="Leu-rich_rpt"/>
</dbReference>
<dbReference type="GO" id="GO:0004672">
    <property type="term" value="F:protein kinase activity"/>
    <property type="evidence" value="ECO:0007669"/>
    <property type="project" value="InterPro"/>
</dbReference>
<feature type="domain" description="Protein kinase" evidence="11">
    <location>
        <begin position="316"/>
        <end position="593"/>
    </location>
</feature>
<feature type="region of interest" description="Disordered" evidence="9">
    <location>
        <begin position="156"/>
        <end position="199"/>
    </location>
</feature>
<dbReference type="Gene3D" id="3.30.200.20">
    <property type="entry name" value="Phosphorylase Kinase, domain 1"/>
    <property type="match status" value="1"/>
</dbReference>
<evidence type="ECO:0000256" key="1">
    <source>
        <dbReference type="ARBA" id="ARBA00004370"/>
    </source>
</evidence>
<dbReference type="FunFam" id="3.80.10.10:FF:000062">
    <property type="entry name" value="protein STRUBBELIG-RECEPTOR FAMILY 3"/>
    <property type="match status" value="1"/>
</dbReference>